<dbReference type="InterPro" id="IPR021307">
    <property type="entry name" value="DUF2884"/>
</dbReference>
<name>A0A370X4S1_9GAMM</name>
<accession>A0A370X4S1</accession>
<dbReference type="OrthoDB" id="5949813at2"/>
<evidence type="ECO:0000313" key="1">
    <source>
        <dbReference type="EMBL" id="RDS83332.1"/>
    </source>
</evidence>
<comment type="caution">
    <text evidence="1">The sequence shown here is derived from an EMBL/GenBank/DDBJ whole genome shotgun (WGS) entry which is preliminary data.</text>
</comment>
<sequence length="268" mass="29467">MHRHVTEIALVVGLAVAGGAQASDAHFHHLQCSYNSDYDVQIKSDGIAFTREQGHPNDVFMHDGQLRVDGRDVPVTHEDAVRLRAYEHQVRDLLPAMADIARDGVDIGYSAMTTVVATLADDSDERTRIMEKLRDRHAVALQQIDGTLGHGFWKSGDGGETFGATVEEAVADMVGSITRDVLKDALSNDPSKLAALEARTSALDTTLDKAVEVPANKLEQRADALCPRLGELDQLQRQLQFRLPNGDRLKLLSSDTDSDNKTRQYAQR</sequence>
<proteinExistence type="predicted"/>
<evidence type="ECO:0000313" key="2">
    <source>
        <dbReference type="Proteomes" id="UP000255334"/>
    </source>
</evidence>
<organism evidence="1 2">
    <name type="scientific">Dyella psychrodurans</name>
    <dbReference type="NCBI Taxonomy" id="1927960"/>
    <lineage>
        <taxon>Bacteria</taxon>
        <taxon>Pseudomonadati</taxon>
        <taxon>Pseudomonadota</taxon>
        <taxon>Gammaproteobacteria</taxon>
        <taxon>Lysobacterales</taxon>
        <taxon>Rhodanobacteraceae</taxon>
        <taxon>Dyella</taxon>
    </lineage>
</organism>
<dbReference type="Pfam" id="PF11101">
    <property type="entry name" value="DUF2884"/>
    <property type="match status" value="1"/>
</dbReference>
<dbReference type="RefSeq" id="WP_115478371.1">
    <property type="nucleotide sequence ID" value="NZ_QRBF01000004.1"/>
</dbReference>
<protein>
    <submittedName>
        <fullName evidence="1">DUF2884 family protein</fullName>
    </submittedName>
</protein>
<gene>
    <name evidence="1" type="ORF">DWU99_12375</name>
</gene>
<keyword evidence="2" id="KW-1185">Reference proteome</keyword>
<reference evidence="1 2" key="1">
    <citation type="submission" date="2018-07" db="EMBL/GenBank/DDBJ databases">
        <title>Dyella monticola sp. nov. and Dyella psychrodurans sp. nov. isolated from monsoon evergreen broad-leaved forest soil of Dinghu Mountain, China.</title>
        <authorList>
            <person name="Gao Z."/>
            <person name="Qiu L."/>
        </authorList>
    </citation>
    <scope>NUCLEOTIDE SEQUENCE [LARGE SCALE GENOMIC DNA]</scope>
    <source>
        <strain evidence="1 2">4MSK11</strain>
    </source>
</reference>
<dbReference type="Proteomes" id="UP000255334">
    <property type="component" value="Unassembled WGS sequence"/>
</dbReference>
<dbReference type="AlphaFoldDB" id="A0A370X4S1"/>
<dbReference type="EMBL" id="QRBF01000004">
    <property type="protein sequence ID" value="RDS83332.1"/>
    <property type="molecule type" value="Genomic_DNA"/>
</dbReference>